<reference evidence="1" key="2">
    <citation type="journal article" date="2015" name="Fish Shellfish Immunol.">
        <title>Early steps in the European eel (Anguilla anguilla)-Vibrio vulnificus interaction in the gills: Role of the RtxA13 toxin.</title>
        <authorList>
            <person name="Callol A."/>
            <person name="Pajuelo D."/>
            <person name="Ebbesson L."/>
            <person name="Teles M."/>
            <person name="MacKenzie S."/>
            <person name="Amaro C."/>
        </authorList>
    </citation>
    <scope>NUCLEOTIDE SEQUENCE</scope>
</reference>
<dbReference type="AlphaFoldDB" id="A0A0E9TD91"/>
<protein>
    <submittedName>
        <fullName evidence="1">Uncharacterized protein</fullName>
    </submittedName>
</protein>
<dbReference type="EMBL" id="GBXM01056908">
    <property type="protein sequence ID" value="JAH51669.1"/>
    <property type="molecule type" value="Transcribed_RNA"/>
</dbReference>
<organism evidence="1">
    <name type="scientific">Anguilla anguilla</name>
    <name type="common">European freshwater eel</name>
    <name type="synonym">Muraena anguilla</name>
    <dbReference type="NCBI Taxonomy" id="7936"/>
    <lineage>
        <taxon>Eukaryota</taxon>
        <taxon>Metazoa</taxon>
        <taxon>Chordata</taxon>
        <taxon>Craniata</taxon>
        <taxon>Vertebrata</taxon>
        <taxon>Euteleostomi</taxon>
        <taxon>Actinopterygii</taxon>
        <taxon>Neopterygii</taxon>
        <taxon>Teleostei</taxon>
        <taxon>Anguilliformes</taxon>
        <taxon>Anguillidae</taxon>
        <taxon>Anguilla</taxon>
    </lineage>
</organism>
<accession>A0A0E9TD91</accession>
<reference evidence="1" key="1">
    <citation type="submission" date="2014-11" db="EMBL/GenBank/DDBJ databases">
        <authorList>
            <person name="Amaro Gonzalez C."/>
        </authorList>
    </citation>
    <scope>NUCLEOTIDE SEQUENCE</scope>
</reference>
<name>A0A0E9TD91_ANGAN</name>
<sequence length="53" mass="6106">MCYNHNTINIHYSQRRPRSVGALINEVNVVSEAARTPVKHSYSKEPFKTQGYI</sequence>
<proteinExistence type="predicted"/>
<evidence type="ECO:0000313" key="1">
    <source>
        <dbReference type="EMBL" id="JAH51669.1"/>
    </source>
</evidence>